<evidence type="ECO:0000256" key="2">
    <source>
        <dbReference type="SAM" id="MobiDB-lite"/>
    </source>
</evidence>
<reference evidence="4" key="1">
    <citation type="journal article" date="2019" name="Int. J. Syst. Evol. Microbiol.">
        <title>The Global Catalogue of Microorganisms (GCM) 10K type strain sequencing project: providing services to taxonomists for standard genome sequencing and annotation.</title>
        <authorList>
            <consortium name="The Broad Institute Genomics Platform"/>
            <consortium name="The Broad Institute Genome Sequencing Center for Infectious Disease"/>
            <person name="Wu L."/>
            <person name="Ma J."/>
        </authorList>
    </citation>
    <scope>NUCLEOTIDE SEQUENCE [LARGE SCALE GENOMIC DNA]</scope>
    <source>
        <strain evidence="4">JCM 16703</strain>
    </source>
</reference>
<dbReference type="RefSeq" id="WP_344734249.1">
    <property type="nucleotide sequence ID" value="NZ_BAAAZH010000023.1"/>
</dbReference>
<keyword evidence="1" id="KW-0175">Coiled coil</keyword>
<feature type="coiled-coil region" evidence="1">
    <location>
        <begin position="73"/>
        <end position="102"/>
    </location>
</feature>
<keyword evidence="4" id="KW-1185">Reference proteome</keyword>
<evidence type="ECO:0008006" key="5">
    <source>
        <dbReference type="Google" id="ProtNLM"/>
    </source>
</evidence>
<dbReference type="Proteomes" id="UP001501495">
    <property type="component" value="Unassembled WGS sequence"/>
</dbReference>
<protein>
    <recommendedName>
        <fullName evidence="5">Scaffolding protein</fullName>
    </recommendedName>
</protein>
<feature type="region of interest" description="Disordered" evidence="2">
    <location>
        <begin position="196"/>
        <end position="215"/>
    </location>
</feature>
<evidence type="ECO:0000256" key="1">
    <source>
        <dbReference type="SAM" id="Coils"/>
    </source>
</evidence>
<evidence type="ECO:0000313" key="4">
    <source>
        <dbReference type="Proteomes" id="UP001501495"/>
    </source>
</evidence>
<dbReference type="EMBL" id="BAAAZH010000023">
    <property type="protein sequence ID" value="GAA4123284.1"/>
    <property type="molecule type" value="Genomic_DNA"/>
</dbReference>
<sequence length="248" mass="24954">MNRPLSPIAHRARIRFVDEPPAAGDTPPTGGAAAAPPAGDQSAGTTPPAGAPAGAPAPKTDPWEDPAAARAEIERLRRENAAERTNAKAKAAEEARAELAQSIGKALGLVKDDEPVDPAKLTEQVSSSQAEARQARVELAVYRSAAEAGGDPAALLDSASFLASLSTIDPTDTAAITEAIKSAVGTNSRLAAVAGARTPAPNPGQGAATKPPTAEELAAQAAANGDWKKAAALKADQLLTLSNATTNA</sequence>
<proteinExistence type="predicted"/>
<gene>
    <name evidence="3" type="ORF">GCM10022215_29810</name>
</gene>
<feature type="compositionally biased region" description="Low complexity" evidence="2">
    <location>
        <begin position="20"/>
        <end position="58"/>
    </location>
</feature>
<name>A0ABP7XPK7_9ACTN</name>
<comment type="caution">
    <text evidence="3">The sequence shown here is derived from an EMBL/GenBank/DDBJ whole genome shotgun (WGS) entry which is preliminary data.</text>
</comment>
<accession>A0ABP7XPK7</accession>
<feature type="region of interest" description="Disordered" evidence="2">
    <location>
        <begin position="1"/>
        <end position="72"/>
    </location>
</feature>
<evidence type="ECO:0000313" key="3">
    <source>
        <dbReference type="EMBL" id="GAA4123284.1"/>
    </source>
</evidence>
<organism evidence="3 4">
    <name type="scientific">Nocardioides fonticola</name>
    <dbReference type="NCBI Taxonomy" id="450363"/>
    <lineage>
        <taxon>Bacteria</taxon>
        <taxon>Bacillati</taxon>
        <taxon>Actinomycetota</taxon>
        <taxon>Actinomycetes</taxon>
        <taxon>Propionibacteriales</taxon>
        <taxon>Nocardioidaceae</taxon>
        <taxon>Nocardioides</taxon>
    </lineage>
</organism>